<evidence type="ECO:0000259" key="5">
    <source>
        <dbReference type="Pfam" id="PF00732"/>
    </source>
</evidence>
<dbReference type="InterPro" id="IPR000172">
    <property type="entry name" value="GMC_OxRdtase_N"/>
</dbReference>
<keyword evidence="4" id="KW-0560">Oxidoreductase</keyword>
<dbReference type="Proteomes" id="UP001370348">
    <property type="component" value="Chromosome"/>
</dbReference>
<protein>
    <submittedName>
        <fullName evidence="7">GMC family oxidoreductase</fullName>
    </submittedName>
</protein>
<evidence type="ECO:0000313" key="7">
    <source>
        <dbReference type="EMBL" id="WXB11209.1"/>
    </source>
</evidence>
<name>A0ABZ2LJT1_9BACT</name>
<keyword evidence="3" id="KW-0274">FAD</keyword>
<dbReference type="PANTHER" id="PTHR46056">
    <property type="entry name" value="LONG-CHAIN-ALCOHOL OXIDASE"/>
    <property type="match status" value="1"/>
</dbReference>
<dbReference type="PIRSF" id="PIRSF000137">
    <property type="entry name" value="Alcohol_oxidase"/>
    <property type="match status" value="1"/>
</dbReference>
<evidence type="ECO:0000259" key="6">
    <source>
        <dbReference type="Pfam" id="PF05199"/>
    </source>
</evidence>
<dbReference type="Gene3D" id="3.50.50.60">
    <property type="entry name" value="FAD/NAD(P)-binding domain"/>
    <property type="match status" value="2"/>
</dbReference>
<sequence length="529" mass="56977">MSSPSLDPIRFPDDDLPEGAVVDGERLTRDVKDVFDFIVVGSGAAGAVAAHTLVSAGHSVAIVEEGPWVKTREFGEDVHGALRRMLRDSAMQAIEGRSFLPLLQGRCVGGSTVINSAIAWRTPEDVLDDWAARFGLGKTLTMRELEPHFATLERDLHVQAVELDVLGNNNGLFLQHARTRNYQAGRMHRYDNGCRGSARCFNGCPTAAKRGMSVTYVPAALKRGARIFTSCRVDEVLCRFGRAVGIQGRSTSSDPWRATNRRITLTARKGVVLAASTVQTPVILQRSGVRAMALGEHFQIHPGLGLAGRFDTPIRMEFGATQGAESIHFRRSHRFKLETIALPPELVAARLPGAGAELTNRLADYGNIAIWAAQVRSQAQGTVRPAWGGGARVRLTLTDADMVATRTACTTIAELLFDAGAREIWPGIHGVPSVLTSRADIKLIAEGPLDPRAYSFIATHLFGAARMGPDPRSSAVGLNFAVHGTERLYVVDSSLFPTNLGVNPQHSIMAIARLAASRIAERASAGMAA</sequence>
<feature type="domain" description="Glucose-methanol-choline oxidoreductase C-terminal" evidence="6">
    <location>
        <begin position="392"/>
        <end position="512"/>
    </location>
</feature>
<proteinExistence type="inferred from homology"/>
<dbReference type="InterPro" id="IPR036188">
    <property type="entry name" value="FAD/NAD-bd_sf"/>
</dbReference>
<dbReference type="InterPro" id="IPR007867">
    <property type="entry name" value="GMC_OxRtase_C"/>
</dbReference>
<dbReference type="Pfam" id="PF05199">
    <property type="entry name" value="GMC_oxred_C"/>
    <property type="match status" value="1"/>
</dbReference>
<dbReference type="Pfam" id="PF00732">
    <property type="entry name" value="GMC_oxred_N"/>
    <property type="match status" value="1"/>
</dbReference>
<evidence type="ECO:0000256" key="4">
    <source>
        <dbReference type="ARBA" id="ARBA00023002"/>
    </source>
</evidence>
<dbReference type="InterPro" id="IPR012132">
    <property type="entry name" value="GMC_OxRdtase"/>
</dbReference>
<evidence type="ECO:0000256" key="1">
    <source>
        <dbReference type="ARBA" id="ARBA00010790"/>
    </source>
</evidence>
<evidence type="ECO:0000256" key="2">
    <source>
        <dbReference type="ARBA" id="ARBA00022630"/>
    </source>
</evidence>
<evidence type="ECO:0000313" key="8">
    <source>
        <dbReference type="Proteomes" id="UP001370348"/>
    </source>
</evidence>
<dbReference type="PANTHER" id="PTHR46056:SF12">
    <property type="entry name" value="LONG-CHAIN-ALCOHOL OXIDASE"/>
    <property type="match status" value="1"/>
</dbReference>
<dbReference type="RefSeq" id="WP_394820824.1">
    <property type="nucleotide sequence ID" value="NZ_CP089984.1"/>
</dbReference>
<comment type="similarity">
    <text evidence="1">Belongs to the GMC oxidoreductase family.</text>
</comment>
<accession>A0ABZ2LJT1</accession>
<reference evidence="7 8" key="1">
    <citation type="submission" date="2021-12" db="EMBL/GenBank/DDBJ databases">
        <title>Discovery of the Pendulisporaceae a myxobacterial family with distinct sporulation behavior and unique specialized metabolism.</title>
        <authorList>
            <person name="Garcia R."/>
            <person name="Popoff A."/>
            <person name="Bader C.D."/>
            <person name="Loehr J."/>
            <person name="Walesch S."/>
            <person name="Walt C."/>
            <person name="Boldt J."/>
            <person name="Bunk B."/>
            <person name="Haeckl F.J.F.P.J."/>
            <person name="Gunesch A.P."/>
            <person name="Birkelbach J."/>
            <person name="Nuebel U."/>
            <person name="Pietschmann T."/>
            <person name="Bach T."/>
            <person name="Mueller R."/>
        </authorList>
    </citation>
    <scope>NUCLEOTIDE SEQUENCE [LARGE SCALE GENOMIC DNA]</scope>
    <source>
        <strain evidence="7 8">MSr11954</strain>
    </source>
</reference>
<dbReference type="SUPFAM" id="SSF51905">
    <property type="entry name" value="FAD/NAD(P)-binding domain"/>
    <property type="match status" value="1"/>
</dbReference>
<keyword evidence="8" id="KW-1185">Reference proteome</keyword>
<feature type="domain" description="Glucose-methanol-choline oxidoreductase N-terminal" evidence="5">
    <location>
        <begin position="35"/>
        <end position="302"/>
    </location>
</feature>
<organism evidence="7 8">
    <name type="scientific">Pendulispora albinea</name>
    <dbReference type="NCBI Taxonomy" id="2741071"/>
    <lineage>
        <taxon>Bacteria</taxon>
        <taxon>Pseudomonadati</taxon>
        <taxon>Myxococcota</taxon>
        <taxon>Myxococcia</taxon>
        <taxon>Myxococcales</taxon>
        <taxon>Sorangiineae</taxon>
        <taxon>Pendulisporaceae</taxon>
        <taxon>Pendulispora</taxon>
    </lineage>
</organism>
<evidence type="ECO:0000256" key="3">
    <source>
        <dbReference type="ARBA" id="ARBA00022827"/>
    </source>
</evidence>
<keyword evidence="2" id="KW-0285">Flavoprotein</keyword>
<dbReference type="EMBL" id="CP089984">
    <property type="protein sequence ID" value="WXB11209.1"/>
    <property type="molecule type" value="Genomic_DNA"/>
</dbReference>
<gene>
    <name evidence="7" type="ORF">LZC94_25450</name>
</gene>